<reference evidence="1" key="1">
    <citation type="submission" date="2020-04" db="EMBL/GenBank/DDBJ databases">
        <authorList>
            <person name="Chiriac C."/>
            <person name="Salcher M."/>
            <person name="Ghai R."/>
            <person name="Kavagutti S V."/>
        </authorList>
    </citation>
    <scope>NUCLEOTIDE SEQUENCE</scope>
</reference>
<accession>A0A6J5MQC6</accession>
<protein>
    <submittedName>
        <fullName evidence="1">Uncharacterized protein</fullName>
    </submittedName>
</protein>
<organism evidence="1">
    <name type="scientific">uncultured Caudovirales phage</name>
    <dbReference type="NCBI Taxonomy" id="2100421"/>
    <lineage>
        <taxon>Viruses</taxon>
        <taxon>Duplodnaviria</taxon>
        <taxon>Heunggongvirae</taxon>
        <taxon>Uroviricota</taxon>
        <taxon>Caudoviricetes</taxon>
        <taxon>Peduoviridae</taxon>
        <taxon>Maltschvirus</taxon>
        <taxon>Maltschvirus maltsch</taxon>
    </lineage>
</organism>
<gene>
    <name evidence="1" type="ORF">UFOVP482_21</name>
</gene>
<evidence type="ECO:0000313" key="1">
    <source>
        <dbReference type="EMBL" id="CAB4145669.1"/>
    </source>
</evidence>
<dbReference type="EMBL" id="LR796456">
    <property type="protein sequence ID" value="CAB4145669.1"/>
    <property type="molecule type" value="Genomic_DNA"/>
</dbReference>
<name>A0A6J5MQC6_9CAUD</name>
<proteinExistence type="predicted"/>
<sequence length="135" mass="13892">MATTAITGRSLTLTIGGKTYADQSASVTLNLDNNQQVLETLAGRAYKTVDYSGTLDVEMFADWGVAAGLCAQLWDAAKSAPDTSLAFTFVAGSTPFSTIAGKVFPAFPPQGGASTDVLSTSVSLVIDTSSAITRS</sequence>